<dbReference type="AlphaFoldDB" id="A0A438FUI5"/>
<protein>
    <submittedName>
        <fullName evidence="1">Protein Ycf2</fullName>
    </submittedName>
</protein>
<proteinExistence type="predicted"/>
<dbReference type="PANTHER" id="PTHR36617">
    <property type="entry name" value="PROTEIN, PUTATIVE-RELATED"/>
    <property type="match status" value="1"/>
</dbReference>
<accession>A0A438FUI5</accession>
<organism evidence="1 2">
    <name type="scientific">Vitis vinifera</name>
    <name type="common">Grape</name>
    <dbReference type="NCBI Taxonomy" id="29760"/>
    <lineage>
        <taxon>Eukaryota</taxon>
        <taxon>Viridiplantae</taxon>
        <taxon>Streptophyta</taxon>
        <taxon>Embryophyta</taxon>
        <taxon>Tracheophyta</taxon>
        <taxon>Spermatophyta</taxon>
        <taxon>Magnoliopsida</taxon>
        <taxon>eudicotyledons</taxon>
        <taxon>Gunneridae</taxon>
        <taxon>Pentapetalae</taxon>
        <taxon>rosids</taxon>
        <taxon>Vitales</taxon>
        <taxon>Vitaceae</taxon>
        <taxon>Viteae</taxon>
        <taxon>Vitis</taxon>
    </lineage>
</organism>
<dbReference type="Proteomes" id="UP000288805">
    <property type="component" value="Unassembled WGS sequence"/>
</dbReference>
<comment type="caution">
    <text evidence="1">The sequence shown here is derived from an EMBL/GenBank/DDBJ whole genome shotgun (WGS) entry which is preliminary data.</text>
</comment>
<dbReference type="PANTHER" id="PTHR36617:SF15">
    <property type="entry name" value="REVERSE TRANSCRIPTASE ZINC-BINDING DOMAIN-CONTAINING PROTEIN"/>
    <property type="match status" value="1"/>
</dbReference>
<dbReference type="EMBL" id="QGNW01000736">
    <property type="protein sequence ID" value="RVW63604.1"/>
    <property type="molecule type" value="Genomic_DNA"/>
</dbReference>
<evidence type="ECO:0000313" key="1">
    <source>
        <dbReference type="EMBL" id="RVW63604.1"/>
    </source>
</evidence>
<gene>
    <name evidence="1" type="primary">ycf2-A_1</name>
    <name evidence="1" type="ORF">CK203_057409</name>
</gene>
<reference evidence="1 2" key="1">
    <citation type="journal article" date="2018" name="PLoS Genet.">
        <title>Population sequencing reveals clonal diversity and ancestral inbreeding in the grapevine cultivar Chardonnay.</title>
        <authorList>
            <person name="Roach M.J."/>
            <person name="Johnson D.L."/>
            <person name="Bohlmann J."/>
            <person name="van Vuuren H.J."/>
            <person name="Jones S.J."/>
            <person name="Pretorius I.S."/>
            <person name="Schmidt S.A."/>
            <person name="Borneman A.R."/>
        </authorList>
    </citation>
    <scope>NUCLEOTIDE SEQUENCE [LARGE SCALE GENOMIC DNA]</scope>
    <source>
        <strain evidence="2">cv. Chardonnay</strain>
        <tissue evidence="1">Leaf</tissue>
    </source>
</reference>
<sequence length="274" mass="31572">MTFHFSLPRHAFMEIPNLILHAKGGGALERKPHLVDWFIVCSDKCKGGLGVRNLALLNKALLCKRSWHFAVERKALWKKGNLCGGKLFMQSMGKKRADGGDNMVYFVGNGKRVRFWKDKWCGDDPLCISFPSLFVISLAKEAWVEDVWNHSGGGVWAPRFSRRLNDWEVFDVKRFFLRTEKTRRFSCKSYLELFGASEGSSRTEKDCSQFDNDRVTLLLWPEPRNPLDMMQNGSCSIIDQRFLYEKYESEFEEGAGEGALDPQQIEEDLFNHIV</sequence>
<evidence type="ECO:0000313" key="2">
    <source>
        <dbReference type="Proteomes" id="UP000288805"/>
    </source>
</evidence>
<name>A0A438FUI5_VITVI</name>